<reference evidence="3" key="1">
    <citation type="journal article" date="2014" name="Int. J. Syst. Evol. Microbiol.">
        <title>Complete genome sequence of Corynebacterium casei LMG S-19264T (=DSM 44701T), isolated from a smear-ripened cheese.</title>
        <authorList>
            <consortium name="US DOE Joint Genome Institute (JGI-PGF)"/>
            <person name="Walter F."/>
            <person name="Albersmeier A."/>
            <person name="Kalinowski J."/>
            <person name="Ruckert C."/>
        </authorList>
    </citation>
    <scope>NUCLEOTIDE SEQUENCE</scope>
    <source>
        <strain evidence="3">JCM 5069</strain>
    </source>
</reference>
<evidence type="ECO:0000313" key="3">
    <source>
        <dbReference type="EMBL" id="GHH71489.1"/>
    </source>
</evidence>
<gene>
    <name evidence="3" type="ORF">GCM10018793_06730</name>
</gene>
<proteinExistence type="predicted"/>
<sequence>MRRFRALAVSAVTAAAVGLAVPTAAAWNDPDNITVTPSVIARGGQLTVSVDAPECRTPGSTVESEAFPRTELQPVAGSNRVTATVRVFRNAARGSYDVTARCDGSTLTRRNAFTVIGGVQGGLGGSSKGVAGSDMAIGGGLVAAALLGGGLVLRHRRAESNA</sequence>
<evidence type="ECO:0000256" key="1">
    <source>
        <dbReference type="SAM" id="Phobius"/>
    </source>
</evidence>
<dbReference type="Proteomes" id="UP000603708">
    <property type="component" value="Unassembled WGS sequence"/>
</dbReference>
<evidence type="ECO:0000256" key="2">
    <source>
        <dbReference type="SAM" id="SignalP"/>
    </source>
</evidence>
<accession>A0A919FT26</accession>
<keyword evidence="1" id="KW-1133">Transmembrane helix</keyword>
<keyword evidence="2" id="KW-0732">Signal</keyword>
<evidence type="ECO:0000313" key="4">
    <source>
        <dbReference type="Proteomes" id="UP000603708"/>
    </source>
</evidence>
<feature type="signal peptide" evidence="2">
    <location>
        <begin position="1"/>
        <end position="26"/>
    </location>
</feature>
<name>A0A919FT26_9ACTN</name>
<organism evidence="3 4">
    <name type="scientific">Streptomyces sulfonofaciens</name>
    <dbReference type="NCBI Taxonomy" id="68272"/>
    <lineage>
        <taxon>Bacteria</taxon>
        <taxon>Bacillati</taxon>
        <taxon>Actinomycetota</taxon>
        <taxon>Actinomycetes</taxon>
        <taxon>Kitasatosporales</taxon>
        <taxon>Streptomycetaceae</taxon>
        <taxon>Streptomyces</taxon>
    </lineage>
</organism>
<protein>
    <recommendedName>
        <fullName evidence="5">Integral membrane protein</fullName>
    </recommendedName>
</protein>
<keyword evidence="1" id="KW-0472">Membrane</keyword>
<keyword evidence="1" id="KW-0812">Transmembrane</keyword>
<dbReference type="RefSeq" id="WP_189929366.1">
    <property type="nucleotide sequence ID" value="NZ_BNCD01000002.1"/>
</dbReference>
<feature type="chain" id="PRO_5038713075" description="Integral membrane protein" evidence="2">
    <location>
        <begin position="27"/>
        <end position="162"/>
    </location>
</feature>
<dbReference type="EMBL" id="BNCD01000002">
    <property type="protein sequence ID" value="GHH71489.1"/>
    <property type="molecule type" value="Genomic_DNA"/>
</dbReference>
<dbReference type="AlphaFoldDB" id="A0A919FT26"/>
<keyword evidence="4" id="KW-1185">Reference proteome</keyword>
<evidence type="ECO:0008006" key="5">
    <source>
        <dbReference type="Google" id="ProtNLM"/>
    </source>
</evidence>
<feature type="transmembrane region" description="Helical" evidence="1">
    <location>
        <begin position="135"/>
        <end position="153"/>
    </location>
</feature>
<comment type="caution">
    <text evidence="3">The sequence shown here is derived from an EMBL/GenBank/DDBJ whole genome shotgun (WGS) entry which is preliminary data.</text>
</comment>
<reference evidence="3" key="2">
    <citation type="submission" date="2020-09" db="EMBL/GenBank/DDBJ databases">
        <authorList>
            <person name="Sun Q."/>
            <person name="Ohkuma M."/>
        </authorList>
    </citation>
    <scope>NUCLEOTIDE SEQUENCE</scope>
    <source>
        <strain evidence="3">JCM 5069</strain>
    </source>
</reference>